<accession>A0A9E8LSG7</accession>
<dbReference type="InterPro" id="IPR036397">
    <property type="entry name" value="RNaseH_sf"/>
</dbReference>
<dbReference type="InterPro" id="IPR012337">
    <property type="entry name" value="RNaseH-like_sf"/>
</dbReference>
<gene>
    <name evidence="3" type="ORF">OE104_08635</name>
</gene>
<name>A0A9E8LSG7_9BACI</name>
<dbReference type="Pfam" id="PF13333">
    <property type="entry name" value="rve_2"/>
    <property type="match status" value="1"/>
</dbReference>
<evidence type="ECO:0000259" key="2">
    <source>
        <dbReference type="PROSITE" id="PS50994"/>
    </source>
</evidence>
<dbReference type="AlphaFoldDB" id="A0A9E8LSG7"/>
<feature type="domain" description="Integrase catalytic" evidence="2">
    <location>
        <begin position="135"/>
        <end position="297"/>
    </location>
</feature>
<proteinExistence type="predicted"/>
<dbReference type="PROSITE" id="PS50994">
    <property type="entry name" value="INTEGRASE"/>
    <property type="match status" value="1"/>
</dbReference>
<dbReference type="Gene3D" id="3.30.420.10">
    <property type="entry name" value="Ribonuclease H-like superfamily/Ribonuclease H"/>
    <property type="match status" value="1"/>
</dbReference>
<organism evidence="3 4">
    <name type="scientific">Fervidibacillus albus</name>
    <dbReference type="NCBI Taxonomy" id="2980026"/>
    <lineage>
        <taxon>Bacteria</taxon>
        <taxon>Bacillati</taxon>
        <taxon>Bacillota</taxon>
        <taxon>Bacilli</taxon>
        <taxon>Bacillales</taxon>
        <taxon>Bacillaceae</taxon>
        <taxon>Fervidibacillus</taxon>
    </lineage>
</organism>
<dbReference type="GO" id="GO:0015074">
    <property type="term" value="P:DNA integration"/>
    <property type="evidence" value="ECO:0007669"/>
    <property type="project" value="InterPro"/>
</dbReference>
<dbReference type="Pfam" id="PF13276">
    <property type="entry name" value="HTH_21"/>
    <property type="match status" value="1"/>
</dbReference>
<dbReference type="InterPro" id="IPR048020">
    <property type="entry name" value="Transpos_IS3"/>
</dbReference>
<dbReference type="EMBL" id="CP106878">
    <property type="protein sequence ID" value="WAA08706.1"/>
    <property type="molecule type" value="Genomic_DNA"/>
</dbReference>
<dbReference type="KEGG" id="faf:OE104_08635"/>
<dbReference type="InterPro" id="IPR025948">
    <property type="entry name" value="HTH-like_dom"/>
</dbReference>
<dbReference type="GO" id="GO:0003676">
    <property type="term" value="F:nucleic acid binding"/>
    <property type="evidence" value="ECO:0007669"/>
    <property type="project" value="InterPro"/>
</dbReference>
<dbReference type="InterPro" id="IPR050900">
    <property type="entry name" value="Transposase_IS3/IS150/IS904"/>
</dbReference>
<dbReference type="NCBIfam" id="NF033516">
    <property type="entry name" value="transpos_IS3"/>
    <property type="match status" value="1"/>
</dbReference>
<dbReference type="PANTHER" id="PTHR46889">
    <property type="entry name" value="TRANSPOSASE INSF FOR INSERTION SEQUENCE IS3B-RELATED"/>
    <property type="match status" value="1"/>
</dbReference>
<evidence type="ECO:0000256" key="1">
    <source>
        <dbReference type="ARBA" id="ARBA00002286"/>
    </source>
</evidence>
<evidence type="ECO:0000313" key="4">
    <source>
        <dbReference type="Proteomes" id="UP001164718"/>
    </source>
</evidence>
<keyword evidence="4" id="KW-1185">Reference proteome</keyword>
<evidence type="ECO:0000313" key="3">
    <source>
        <dbReference type="EMBL" id="WAA08706.1"/>
    </source>
</evidence>
<comment type="function">
    <text evidence="1">Involved in the transposition of the insertion sequence.</text>
</comment>
<dbReference type="InterPro" id="IPR001584">
    <property type="entry name" value="Integrase_cat-core"/>
</dbReference>
<dbReference type="PANTHER" id="PTHR46889:SF4">
    <property type="entry name" value="TRANSPOSASE INSO FOR INSERTION SEQUENCE ELEMENT IS911B-RELATED"/>
    <property type="match status" value="1"/>
</dbReference>
<dbReference type="SUPFAM" id="SSF53098">
    <property type="entry name" value="Ribonuclease H-like"/>
    <property type="match status" value="1"/>
</dbReference>
<reference evidence="3" key="1">
    <citation type="submission" date="2022-09" db="EMBL/GenBank/DDBJ databases">
        <title>Complete Genomes of Fervidibacillus albus and Fervidibacillus halotolerans isolated from tidal flat sediments.</title>
        <authorList>
            <person name="Kwon K.K."/>
            <person name="Yang S.-H."/>
            <person name="Park M.J."/>
            <person name="Oh H.-M."/>
        </authorList>
    </citation>
    <scope>NUCLEOTIDE SEQUENCE</scope>
    <source>
        <strain evidence="3">MEBiC13591</strain>
    </source>
</reference>
<protein>
    <submittedName>
        <fullName evidence="3">IS3 family transposase</fullName>
    </submittedName>
</protein>
<dbReference type="Proteomes" id="UP001164718">
    <property type="component" value="Chromosome"/>
</dbReference>
<sequence length="297" mass="35008">MEAKISQVRFEDKYIAIKELHETNQFNIVLLCDVAGVSRAAYYKWLNRIPSSREMENEEIIKEMKVIHKHVDGIYGYRRMKLNINRKLGKKVNHKRIYRLMKMAGIQSVIRRKKTRYKRSNPQYVAENLLNREFTAEKPNEKWVTDVTELKYGSSKKAYLSAILDLHDGSIISYVLGHSNNNDLVFKTLDPAINRLDGDHPLIHSDRGFQYTSHGFKRRIEEAGMTHSMSRIGRCIDNGPMESFWGALKCEKYYLHKYETFEELSKAIDEYIYFYNNERYQERLNGLSPIEYRTKAA</sequence>
<dbReference type="Pfam" id="PF00665">
    <property type="entry name" value="rve"/>
    <property type="match status" value="1"/>
</dbReference>